<protein>
    <recommendedName>
        <fullName evidence="4">Arsenic efflux protein</fullName>
    </recommendedName>
</protein>
<accession>A0A0B7MQS3</accession>
<evidence type="ECO:0008006" key="4">
    <source>
        <dbReference type="Google" id="ProtNLM"/>
    </source>
</evidence>
<feature type="transmembrane region" description="Helical" evidence="1">
    <location>
        <begin position="55"/>
        <end position="77"/>
    </location>
</feature>
<proteinExistence type="predicted"/>
<feature type="transmembrane region" description="Helical" evidence="1">
    <location>
        <begin position="318"/>
        <end position="339"/>
    </location>
</feature>
<reference evidence="3" key="1">
    <citation type="submission" date="2015-01" db="EMBL/GenBank/DDBJ databases">
        <authorList>
            <person name="Manzoor Shahid"/>
            <person name="Zubair Saima"/>
        </authorList>
    </citation>
    <scope>NUCLEOTIDE SEQUENCE [LARGE SCALE GENOMIC DNA]</scope>
    <source>
        <strain evidence="3">Sp3</strain>
    </source>
</reference>
<keyword evidence="1" id="KW-0472">Membrane</keyword>
<dbReference type="EMBL" id="CDRZ01000282">
    <property type="protein sequence ID" value="CEO90341.1"/>
    <property type="molecule type" value="Genomic_DNA"/>
</dbReference>
<dbReference type="InterPro" id="IPR021552">
    <property type="entry name" value="ArsP_2"/>
</dbReference>
<feature type="transmembrane region" description="Helical" evidence="1">
    <location>
        <begin position="241"/>
        <end position="260"/>
    </location>
</feature>
<feature type="transmembrane region" description="Helical" evidence="1">
    <location>
        <begin position="292"/>
        <end position="311"/>
    </location>
</feature>
<evidence type="ECO:0000256" key="1">
    <source>
        <dbReference type="SAM" id="Phobius"/>
    </source>
</evidence>
<evidence type="ECO:0000313" key="2">
    <source>
        <dbReference type="EMBL" id="CEO90341.1"/>
    </source>
</evidence>
<organism evidence="2 3">
    <name type="scientific">Syntrophaceticus schinkii</name>
    <dbReference type="NCBI Taxonomy" id="499207"/>
    <lineage>
        <taxon>Bacteria</taxon>
        <taxon>Bacillati</taxon>
        <taxon>Bacillota</taxon>
        <taxon>Clostridia</taxon>
        <taxon>Thermoanaerobacterales</taxon>
        <taxon>Thermoanaerobacterales Family III. Incertae Sedis</taxon>
        <taxon>Syntrophaceticus</taxon>
    </lineage>
</organism>
<keyword evidence="1" id="KW-1133">Transmembrane helix</keyword>
<keyword evidence="1" id="KW-0812">Transmembrane</keyword>
<dbReference type="OrthoDB" id="9783550at2"/>
<feature type="transmembrane region" description="Helical" evidence="1">
    <location>
        <begin position="345"/>
        <end position="364"/>
    </location>
</feature>
<sequence length="410" mass="44469">MASDIWEIILTCAESSFIEVTVFVGGILLLFGYINFKQQGDFQQTIERSKKYQPLFGALLGIVPGCGGSIFLMPLYVKGTVTFGAVMATLIATAGDTAFVILTQVPKEFVIVTAICFVVGVITGYIVDYFKIGDWVQRTSAIKGINNLNGAHREAEAYLNGVYCEHPNACRSSMLKHIGHQEGDSIDLILHHQKPEDPRRLRYKITHNAYIVFWVIVAAGFVLGFLDLFRIDLGALLGRPYLSVIVGGVGTIVTLLYVIVSQRLIKAQSHEDVEHKLFSLKETLVHNAQETALVGTWVFAAYLVYEVGVYFAGGTEVVAAAMTSAGLASVILGVLLGMVPGCGPQVIFVSLYLKGMFPFAALLANTISQDGDALFPLFAMHPKSALLGTVLSTIPALIVGLLAFWIWGQA</sequence>
<feature type="transmembrane region" description="Helical" evidence="1">
    <location>
        <begin position="109"/>
        <end position="127"/>
    </location>
</feature>
<dbReference type="Proteomes" id="UP000046155">
    <property type="component" value="Unassembled WGS sequence"/>
</dbReference>
<feature type="transmembrane region" description="Helical" evidence="1">
    <location>
        <begin position="209"/>
        <end position="229"/>
    </location>
</feature>
<feature type="transmembrane region" description="Helical" evidence="1">
    <location>
        <begin position="385"/>
        <end position="407"/>
    </location>
</feature>
<dbReference type="AlphaFoldDB" id="A0A0B7MQS3"/>
<gene>
    <name evidence="2" type="ORF">SSCH_810014</name>
</gene>
<feature type="transmembrane region" description="Helical" evidence="1">
    <location>
        <begin position="16"/>
        <end position="34"/>
    </location>
</feature>
<dbReference type="Pfam" id="PF11449">
    <property type="entry name" value="ArsP_2"/>
    <property type="match status" value="1"/>
</dbReference>
<dbReference type="NCBIfam" id="NF037962">
    <property type="entry name" value="arsenic_eff"/>
    <property type="match status" value="1"/>
</dbReference>
<keyword evidence="3" id="KW-1185">Reference proteome</keyword>
<name>A0A0B7MQS3_9FIRM</name>
<evidence type="ECO:0000313" key="3">
    <source>
        <dbReference type="Proteomes" id="UP000046155"/>
    </source>
</evidence>
<dbReference type="RefSeq" id="WP_044666107.1">
    <property type="nucleotide sequence ID" value="NZ_CDRZ01000282.1"/>
</dbReference>